<name>A0AAN9UNN9_9PEZI</name>
<dbReference type="CDD" id="cd00056">
    <property type="entry name" value="ENDO3c"/>
    <property type="match status" value="1"/>
</dbReference>
<dbReference type="Proteomes" id="UP001320420">
    <property type="component" value="Unassembled WGS sequence"/>
</dbReference>
<feature type="compositionally biased region" description="Low complexity" evidence="9">
    <location>
        <begin position="74"/>
        <end position="94"/>
    </location>
</feature>
<dbReference type="GO" id="GO:0005634">
    <property type="term" value="C:nucleus"/>
    <property type="evidence" value="ECO:0007669"/>
    <property type="project" value="UniProtKB-SubCell"/>
</dbReference>
<feature type="domain" description="HhH-GPD" evidence="10">
    <location>
        <begin position="200"/>
        <end position="358"/>
    </location>
</feature>
<evidence type="ECO:0000256" key="5">
    <source>
        <dbReference type="ARBA" id="ARBA00023239"/>
    </source>
</evidence>
<dbReference type="InterPro" id="IPR030841">
    <property type="entry name" value="NTH1"/>
</dbReference>
<dbReference type="InterPro" id="IPR000445">
    <property type="entry name" value="HhH_motif"/>
</dbReference>
<dbReference type="GO" id="GO:0140078">
    <property type="term" value="F:class I DNA-(apurinic or apyrimidinic site) endonuclease activity"/>
    <property type="evidence" value="ECO:0007669"/>
    <property type="project" value="UniProtKB-EC"/>
</dbReference>
<comment type="catalytic activity">
    <reaction evidence="7 8">
        <text>2'-deoxyribonucleotide-(2'-deoxyribose 5'-phosphate)-2'-deoxyribonucleotide-DNA = a 3'-end 2'-deoxyribonucleotide-(2,3-dehydro-2,3-deoxyribose 5'-phosphate)-DNA + a 5'-end 5'-phospho-2'-deoxyribonucleoside-DNA + H(+)</text>
        <dbReference type="Rhea" id="RHEA:66592"/>
        <dbReference type="Rhea" id="RHEA-COMP:13180"/>
        <dbReference type="Rhea" id="RHEA-COMP:16897"/>
        <dbReference type="Rhea" id="RHEA-COMP:17067"/>
        <dbReference type="ChEBI" id="CHEBI:15378"/>
        <dbReference type="ChEBI" id="CHEBI:136412"/>
        <dbReference type="ChEBI" id="CHEBI:157695"/>
        <dbReference type="ChEBI" id="CHEBI:167181"/>
        <dbReference type="EC" id="4.2.99.18"/>
    </reaction>
</comment>
<dbReference type="Gene3D" id="1.10.340.30">
    <property type="entry name" value="Hypothetical protein, domain 2"/>
    <property type="match status" value="1"/>
</dbReference>
<dbReference type="InterPro" id="IPR003265">
    <property type="entry name" value="HhH-GPD_domain"/>
</dbReference>
<gene>
    <name evidence="11" type="primary">NTH1_1</name>
    <name evidence="8" type="synonym">NTH1</name>
    <name evidence="11" type="ORF">SLS62_008091</name>
</gene>
<feature type="compositionally biased region" description="Basic residues" evidence="9">
    <location>
        <begin position="123"/>
        <end position="132"/>
    </location>
</feature>
<comment type="similarity">
    <text evidence="1 8">Belongs to the Nth/MutY family.</text>
</comment>
<evidence type="ECO:0000313" key="11">
    <source>
        <dbReference type="EMBL" id="KAK7749982.1"/>
    </source>
</evidence>
<dbReference type="GO" id="GO:0000703">
    <property type="term" value="F:oxidized pyrimidine nucleobase lesion DNA N-glycosylase activity"/>
    <property type="evidence" value="ECO:0007669"/>
    <property type="project" value="UniProtKB-UniRule"/>
</dbReference>
<protein>
    <recommendedName>
        <fullName evidence="8">Endonuclease III homolog</fullName>
        <ecNumber evidence="8">3.2.2.-</ecNumber>
        <ecNumber evidence="8">4.2.99.18</ecNumber>
    </recommendedName>
    <alternativeName>
        <fullName evidence="8">Bifunctional DNA N-glycosylase/DNA-(apurinic or apyrimidinic site) lyase</fullName>
        <shortName evidence="8">DNA glycosylase/AP lyase</shortName>
    </alternativeName>
</protein>
<dbReference type="PROSITE" id="PS01155">
    <property type="entry name" value="ENDONUCLEASE_III_2"/>
    <property type="match status" value="1"/>
</dbReference>
<evidence type="ECO:0000256" key="6">
    <source>
        <dbReference type="ARBA" id="ARBA00023295"/>
    </source>
</evidence>
<dbReference type="SUPFAM" id="SSF48150">
    <property type="entry name" value="DNA-glycosylase"/>
    <property type="match status" value="1"/>
</dbReference>
<evidence type="ECO:0000256" key="3">
    <source>
        <dbReference type="ARBA" id="ARBA00022801"/>
    </source>
</evidence>
<evidence type="ECO:0000256" key="2">
    <source>
        <dbReference type="ARBA" id="ARBA00022763"/>
    </source>
</evidence>
<keyword evidence="6 8" id="KW-0326">Glycosidase</keyword>
<keyword evidence="4 8" id="KW-0234">DNA repair</keyword>
<dbReference type="FunFam" id="1.10.1670.10:FF:000003">
    <property type="entry name" value="Endonuclease III homolog"/>
    <property type="match status" value="1"/>
</dbReference>
<evidence type="ECO:0000256" key="9">
    <source>
        <dbReference type="SAM" id="MobiDB-lite"/>
    </source>
</evidence>
<dbReference type="FunFam" id="1.10.340.30:FF:000014">
    <property type="entry name" value="Endonuclease III homolog"/>
    <property type="match status" value="1"/>
</dbReference>
<dbReference type="Gene3D" id="1.10.1670.10">
    <property type="entry name" value="Helix-hairpin-Helix base-excision DNA repair enzymes (C-terminal)"/>
    <property type="match status" value="1"/>
</dbReference>
<keyword evidence="8" id="KW-0496">Mitochondrion</keyword>
<dbReference type="PANTHER" id="PTHR43286:SF1">
    <property type="entry name" value="ENDONUCLEASE III-LIKE PROTEIN 1"/>
    <property type="match status" value="1"/>
</dbReference>
<sequence length="431" mass="46977">MYTTTSVFNLSVKLFNSMPQRTSPPPRRITRSSLARFAYTDGSAAKENLTPDIEDAVVDINASASATGKRKRTTTVTTTSTAAVIPNSPTSSSKPPRRKTVKTEEREEKEVKLEANEETPQKQKQKQRKPARKTVDPRTGATRVSPPSDWEAMYAAVKAMRAPGGVAANAAVDTMGCERLALADASPRDQRLHTLVALMLSSQTKDTTNAAAMRRLQTELPPYAPGKPAGLNLENLLAVRPDKLNHLIWAVGFHNNKTKYLQQAAAILRDQWDGDIPDSIEGLVALPGVGPKMAHLCLSAAWGRTEGIGVDVHVHRITNLWGWHATRTPEETRAALESWLPRDRWREINTLLVGFGQTVCLPVARRCGECELGLGGLCKAAEKKKVLAGRKVKTAAKVEVEDDGGNLAVKVKKEEGEEEQVTKDVVVNASS</sequence>
<evidence type="ECO:0000256" key="7">
    <source>
        <dbReference type="ARBA" id="ARBA00044632"/>
    </source>
</evidence>
<dbReference type="InterPro" id="IPR011257">
    <property type="entry name" value="DNA_glycosylase"/>
</dbReference>
<dbReference type="AlphaFoldDB" id="A0AAN9UNN9"/>
<evidence type="ECO:0000256" key="1">
    <source>
        <dbReference type="ARBA" id="ARBA00008343"/>
    </source>
</evidence>
<comment type="subcellular location">
    <subcellularLocation>
        <location evidence="8">Nucleus</location>
    </subcellularLocation>
    <subcellularLocation>
        <location evidence="8">Mitochondrion</location>
    </subcellularLocation>
</comment>
<dbReference type="InterPro" id="IPR004036">
    <property type="entry name" value="Endonuclease-III-like_CS2"/>
</dbReference>
<reference evidence="11 12" key="1">
    <citation type="submission" date="2024-02" db="EMBL/GenBank/DDBJ databases">
        <title>De novo assembly and annotation of 12 fungi associated with fruit tree decline syndrome in Ontario, Canada.</title>
        <authorList>
            <person name="Sulman M."/>
            <person name="Ellouze W."/>
            <person name="Ilyukhin E."/>
        </authorList>
    </citation>
    <scope>NUCLEOTIDE SEQUENCE [LARGE SCALE GENOMIC DNA]</scope>
    <source>
        <strain evidence="11 12">M11/M66-122</strain>
    </source>
</reference>
<keyword evidence="8" id="KW-0539">Nucleus</keyword>
<dbReference type="GO" id="GO:0006285">
    <property type="term" value="P:base-excision repair, AP site formation"/>
    <property type="evidence" value="ECO:0007669"/>
    <property type="project" value="UniProtKB-UniRule"/>
</dbReference>
<keyword evidence="12" id="KW-1185">Reference proteome</keyword>
<dbReference type="GO" id="GO:0006289">
    <property type="term" value="P:nucleotide-excision repair"/>
    <property type="evidence" value="ECO:0007669"/>
    <property type="project" value="TreeGrafter"/>
</dbReference>
<feature type="region of interest" description="Disordered" evidence="9">
    <location>
        <begin position="64"/>
        <end position="146"/>
    </location>
</feature>
<comment type="function">
    <text evidence="8">Bifunctional DNA N-glycosylase with associated apurinic/apyrimidinic (AP) lyase function that catalyzes the first step in base excision repair (BER), the primary repair pathway for the repair of oxidative DNA damage. The DNA N-glycosylase activity releases the damaged DNA base from DNA by cleaving the N-glycosidic bond, leaving an AP site. The AP lyase activity cleaves the phosphodiester bond 3' to the AP site by a beta-elimination. Primarily recognizes and repairs oxidative base damage of pyrimidines.</text>
</comment>
<organism evidence="11 12">
    <name type="scientific">Diatrype stigma</name>
    <dbReference type="NCBI Taxonomy" id="117547"/>
    <lineage>
        <taxon>Eukaryota</taxon>
        <taxon>Fungi</taxon>
        <taxon>Dikarya</taxon>
        <taxon>Ascomycota</taxon>
        <taxon>Pezizomycotina</taxon>
        <taxon>Sordariomycetes</taxon>
        <taxon>Xylariomycetidae</taxon>
        <taxon>Xylariales</taxon>
        <taxon>Diatrypaceae</taxon>
        <taxon>Diatrype</taxon>
    </lineage>
</organism>
<dbReference type="Pfam" id="PF00730">
    <property type="entry name" value="HhH-GPD"/>
    <property type="match status" value="1"/>
</dbReference>
<dbReference type="GO" id="GO:0005739">
    <property type="term" value="C:mitochondrion"/>
    <property type="evidence" value="ECO:0007669"/>
    <property type="project" value="UniProtKB-SubCell"/>
</dbReference>
<keyword evidence="5 8" id="KW-0456">Lyase</keyword>
<dbReference type="EMBL" id="JAKJXP020000072">
    <property type="protein sequence ID" value="KAK7749982.1"/>
    <property type="molecule type" value="Genomic_DNA"/>
</dbReference>
<dbReference type="SMART" id="SM00478">
    <property type="entry name" value="ENDO3c"/>
    <property type="match status" value="1"/>
</dbReference>
<dbReference type="HAMAP" id="MF_03183">
    <property type="entry name" value="Endonuclease_III_Nth"/>
    <property type="match status" value="1"/>
</dbReference>
<evidence type="ECO:0000256" key="4">
    <source>
        <dbReference type="ARBA" id="ARBA00023204"/>
    </source>
</evidence>
<dbReference type="Pfam" id="PF00633">
    <property type="entry name" value="HHH"/>
    <property type="match status" value="1"/>
</dbReference>
<evidence type="ECO:0000256" key="8">
    <source>
        <dbReference type="HAMAP-Rule" id="MF_03183"/>
    </source>
</evidence>
<evidence type="ECO:0000259" key="10">
    <source>
        <dbReference type="SMART" id="SM00478"/>
    </source>
</evidence>
<comment type="caution">
    <text evidence="8">Lacks conserved residue(s) required for the propagation of feature annotation.</text>
</comment>
<keyword evidence="3 8" id="KW-0378">Hydrolase</keyword>
<dbReference type="InterPro" id="IPR023170">
    <property type="entry name" value="HhH_base_excis_C"/>
</dbReference>
<accession>A0AAN9UNN9</accession>
<keyword evidence="2 8" id="KW-0227">DNA damage</keyword>
<evidence type="ECO:0000313" key="12">
    <source>
        <dbReference type="Proteomes" id="UP001320420"/>
    </source>
</evidence>
<proteinExistence type="inferred from homology"/>
<feature type="compositionally biased region" description="Basic and acidic residues" evidence="9">
    <location>
        <begin position="101"/>
        <end position="121"/>
    </location>
</feature>
<dbReference type="GO" id="GO:0003677">
    <property type="term" value="F:DNA binding"/>
    <property type="evidence" value="ECO:0007669"/>
    <property type="project" value="UniProtKB-UniRule"/>
</dbReference>
<comment type="caution">
    <text evidence="11">The sequence shown here is derived from an EMBL/GenBank/DDBJ whole genome shotgun (WGS) entry which is preliminary data.</text>
</comment>
<dbReference type="PANTHER" id="PTHR43286">
    <property type="entry name" value="ENDONUCLEASE III-LIKE PROTEIN 1"/>
    <property type="match status" value="1"/>
</dbReference>
<dbReference type="EC" id="3.2.2.-" evidence="8"/>
<dbReference type="EC" id="4.2.99.18" evidence="8"/>